<protein>
    <submittedName>
        <fullName evidence="2">Uncharacterized protein</fullName>
    </submittedName>
</protein>
<accession>A0ABW9UXL0</accession>
<reference evidence="2 3" key="1">
    <citation type="submission" date="2019-12" db="EMBL/GenBank/DDBJ databases">
        <title>Genomic-based taxomic classification of the family Erythrobacteraceae.</title>
        <authorList>
            <person name="Xu L."/>
        </authorList>
    </citation>
    <scope>NUCLEOTIDE SEQUENCE [LARGE SCALE GENOMIC DNA]</scope>
    <source>
        <strain evidence="2 3">H32</strain>
    </source>
</reference>
<keyword evidence="3" id="KW-1185">Reference proteome</keyword>
<evidence type="ECO:0000256" key="1">
    <source>
        <dbReference type="SAM" id="MobiDB-lite"/>
    </source>
</evidence>
<evidence type="ECO:0000313" key="2">
    <source>
        <dbReference type="EMBL" id="MXO69566.1"/>
    </source>
</evidence>
<organism evidence="2 3">
    <name type="scientific">Pelagerythrobacter marinus</name>
    <dbReference type="NCBI Taxonomy" id="538382"/>
    <lineage>
        <taxon>Bacteria</taxon>
        <taxon>Pseudomonadati</taxon>
        <taxon>Pseudomonadota</taxon>
        <taxon>Alphaproteobacteria</taxon>
        <taxon>Sphingomonadales</taxon>
        <taxon>Erythrobacteraceae</taxon>
        <taxon>Pelagerythrobacter</taxon>
    </lineage>
</organism>
<evidence type="ECO:0000313" key="3">
    <source>
        <dbReference type="Proteomes" id="UP000444401"/>
    </source>
</evidence>
<feature type="region of interest" description="Disordered" evidence="1">
    <location>
        <begin position="1"/>
        <end position="21"/>
    </location>
</feature>
<sequence>MANGKENEEDRLRRERDEAEHEEAIAKRLLGRAAAEIETLADADCEESAKDQALEAARRFRHAAGR</sequence>
<comment type="caution">
    <text evidence="2">The sequence shown here is derived from an EMBL/GenBank/DDBJ whole genome shotgun (WGS) entry which is preliminary data.</text>
</comment>
<name>A0ABW9UXL0_9SPHN</name>
<gene>
    <name evidence="2" type="ORF">GRI72_12120</name>
</gene>
<dbReference type="Proteomes" id="UP000444401">
    <property type="component" value="Unassembled WGS sequence"/>
</dbReference>
<dbReference type="EMBL" id="WTYO01000005">
    <property type="protein sequence ID" value="MXO69566.1"/>
    <property type="molecule type" value="Genomic_DNA"/>
</dbReference>
<proteinExistence type="predicted"/>
<dbReference type="RefSeq" id="WP_160734171.1">
    <property type="nucleotide sequence ID" value="NZ_CP139719.1"/>
</dbReference>